<sequence>MKELIKKITPSFLINWYHLLLAFFGAFWYGFPSRSIKVMGVTGTKGKTTVVILAGKILEEAGFKVGWISSATIKIGNKEWLNPYHMTMPGRFLMQRYLREMVNKGCKYGLVEVTSEGIKQFRHKFIDFDTVVFTNLAPEHIEAHGGFENYRTAKGELFKAARNIHIVNLDDENAWYFLKFPAREKLGFGIKNQESGITDKEFRTIKAKDVILGDKKSSFMIHNSLFQIRLLGEFNIYNALAGICIGLSQGVALEVCRKALEKIEYIPGRMEFINEGQNFTVIVDLAHTPDSFEKVFKLVNEMPHNRIISVFGAAGGGRDKWKRPELGKIAAHYSDYIILTNEDSYDEDSMEIINQIAVGIDNVSVNQRSNQRQSAVFKILDRREAIRKALALAKEKDTVLILGKGTEQTMVIGSEKIPWDDREVAREEIKNLTK</sequence>
<evidence type="ECO:0000313" key="7">
    <source>
        <dbReference type="Proteomes" id="UP000230273"/>
    </source>
</evidence>
<evidence type="ECO:0000256" key="1">
    <source>
        <dbReference type="ARBA" id="ARBA00005898"/>
    </source>
</evidence>
<comment type="pathway">
    <text evidence="2">Cell wall biogenesis; peptidoglycan biosynthesis.</text>
</comment>
<dbReference type="PANTHER" id="PTHR23135">
    <property type="entry name" value="MUR LIGASE FAMILY MEMBER"/>
    <property type="match status" value="1"/>
</dbReference>
<evidence type="ECO:0000256" key="2">
    <source>
        <dbReference type="RuleBase" id="RU004135"/>
    </source>
</evidence>
<dbReference type="Pfam" id="PF08245">
    <property type="entry name" value="Mur_ligase_M"/>
    <property type="match status" value="1"/>
</dbReference>
<proteinExistence type="inferred from homology"/>
<keyword evidence="2" id="KW-0131">Cell cycle</keyword>
<dbReference type="GO" id="GO:0071555">
    <property type="term" value="P:cell wall organization"/>
    <property type="evidence" value="ECO:0007669"/>
    <property type="project" value="UniProtKB-KW"/>
</dbReference>
<keyword evidence="2" id="KW-0573">Peptidoglycan synthesis</keyword>
<dbReference type="GO" id="GO:0005524">
    <property type="term" value="F:ATP binding"/>
    <property type="evidence" value="ECO:0007669"/>
    <property type="project" value="InterPro"/>
</dbReference>
<dbReference type="GO" id="GO:0005737">
    <property type="term" value="C:cytoplasm"/>
    <property type="evidence" value="ECO:0007669"/>
    <property type="project" value="UniProtKB-SubCell"/>
</dbReference>
<dbReference type="InterPro" id="IPR005761">
    <property type="entry name" value="UDP-N-AcMur-Glu-dNH2Pim_ligase"/>
</dbReference>
<keyword evidence="3" id="KW-0812">Transmembrane</keyword>
<comment type="caution">
    <text evidence="6">The sequence shown here is derived from an EMBL/GenBank/DDBJ whole genome shotgun (WGS) entry which is preliminary data.</text>
</comment>
<dbReference type="GO" id="GO:0009252">
    <property type="term" value="P:peptidoglycan biosynthetic process"/>
    <property type="evidence" value="ECO:0007669"/>
    <property type="project" value="UniProtKB-UniPathway"/>
</dbReference>
<dbReference type="InterPro" id="IPR036615">
    <property type="entry name" value="Mur_ligase_C_dom_sf"/>
</dbReference>
<dbReference type="Gene3D" id="3.90.190.20">
    <property type="entry name" value="Mur ligase, C-terminal domain"/>
    <property type="match status" value="1"/>
</dbReference>
<comment type="subcellular location">
    <subcellularLocation>
        <location evidence="2">Cytoplasm</location>
    </subcellularLocation>
</comment>
<protein>
    <recommendedName>
        <fullName evidence="8">UDP-N-acetylmuramoyl-L-alanyl-D-glutamate--2, 6-diaminopimelate ligase</fullName>
    </recommendedName>
</protein>
<dbReference type="InterPro" id="IPR013221">
    <property type="entry name" value="Mur_ligase_cen"/>
</dbReference>
<dbReference type="GO" id="GO:0008360">
    <property type="term" value="P:regulation of cell shape"/>
    <property type="evidence" value="ECO:0007669"/>
    <property type="project" value="UniProtKB-KW"/>
</dbReference>
<dbReference type="GO" id="GO:0051301">
    <property type="term" value="P:cell division"/>
    <property type="evidence" value="ECO:0007669"/>
    <property type="project" value="UniProtKB-KW"/>
</dbReference>
<feature type="non-terminal residue" evidence="6">
    <location>
        <position position="434"/>
    </location>
</feature>
<dbReference type="Pfam" id="PF02875">
    <property type="entry name" value="Mur_ligase_C"/>
    <property type="match status" value="1"/>
</dbReference>
<dbReference type="EMBL" id="PCRP01000059">
    <property type="protein sequence ID" value="PIP23362.1"/>
    <property type="molecule type" value="Genomic_DNA"/>
</dbReference>
<dbReference type="PANTHER" id="PTHR23135:SF4">
    <property type="entry name" value="UDP-N-ACETYLMURAMOYL-L-ALANYL-D-GLUTAMATE--2,6-DIAMINOPIMELATE LIGASE MURE HOMOLOG, CHLOROPLASTIC"/>
    <property type="match status" value="1"/>
</dbReference>
<comment type="similarity">
    <text evidence="1">Belongs to the MurCDEF family. MurE subfamily.</text>
</comment>
<accession>A0A2G9YVX5</accession>
<evidence type="ECO:0000256" key="3">
    <source>
        <dbReference type="SAM" id="Phobius"/>
    </source>
</evidence>
<dbReference type="AlphaFoldDB" id="A0A2G9YVX5"/>
<evidence type="ECO:0000313" key="6">
    <source>
        <dbReference type="EMBL" id="PIP23362.1"/>
    </source>
</evidence>
<dbReference type="NCBIfam" id="TIGR01085">
    <property type="entry name" value="murE"/>
    <property type="match status" value="1"/>
</dbReference>
<dbReference type="Gene3D" id="3.40.1190.10">
    <property type="entry name" value="Mur-like, catalytic domain"/>
    <property type="match status" value="1"/>
</dbReference>
<feature type="domain" description="Mur ligase C-terminal" evidence="4">
    <location>
        <begin position="268"/>
        <end position="405"/>
    </location>
</feature>
<dbReference type="Proteomes" id="UP000230273">
    <property type="component" value="Unassembled WGS sequence"/>
</dbReference>
<dbReference type="UniPathway" id="UPA00219"/>
<dbReference type="InterPro" id="IPR036565">
    <property type="entry name" value="Mur-like_cat_sf"/>
</dbReference>
<dbReference type="SUPFAM" id="SSF53623">
    <property type="entry name" value="MurD-like peptide ligases, catalytic domain"/>
    <property type="match status" value="1"/>
</dbReference>
<keyword evidence="2" id="KW-0961">Cell wall biogenesis/degradation</keyword>
<organism evidence="6 7">
    <name type="scientific">Candidatus Nealsonbacteria bacterium CG23_combo_of_CG06-09_8_20_14_all_38_19</name>
    <dbReference type="NCBI Taxonomy" id="1974721"/>
    <lineage>
        <taxon>Bacteria</taxon>
        <taxon>Candidatus Nealsoniibacteriota</taxon>
    </lineage>
</organism>
<dbReference type="GO" id="GO:0016881">
    <property type="term" value="F:acid-amino acid ligase activity"/>
    <property type="evidence" value="ECO:0007669"/>
    <property type="project" value="InterPro"/>
</dbReference>
<evidence type="ECO:0008006" key="8">
    <source>
        <dbReference type="Google" id="ProtNLM"/>
    </source>
</evidence>
<keyword evidence="3" id="KW-0472">Membrane</keyword>
<keyword evidence="2" id="KW-0133">Cell shape</keyword>
<reference evidence="6 7" key="1">
    <citation type="submission" date="2017-09" db="EMBL/GenBank/DDBJ databases">
        <title>Depth-based differentiation of microbial function through sediment-hosted aquifers and enrichment of novel symbionts in the deep terrestrial subsurface.</title>
        <authorList>
            <person name="Probst A.J."/>
            <person name="Ladd B."/>
            <person name="Jarett J.K."/>
            <person name="Geller-Mcgrath D.E."/>
            <person name="Sieber C.M."/>
            <person name="Emerson J.B."/>
            <person name="Anantharaman K."/>
            <person name="Thomas B.C."/>
            <person name="Malmstrom R."/>
            <person name="Stieglmeier M."/>
            <person name="Klingl A."/>
            <person name="Woyke T."/>
            <person name="Ryan C.M."/>
            <person name="Banfield J.F."/>
        </authorList>
    </citation>
    <scope>NUCLEOTIDE SEQUENCE [LARGE SCALE GENOMIC DNA]</scope>
    <source>
        <strain evidence="6">CG23_combo_of_CG06-09_8_20_14_all_38_19</strain>
    </source>
</reference>
<dbReference type="InterPro" id="IPR004101">
    <property type="entry name" value="Mur_ligase_C"/>
</dbReference>
<evidence type="ECO:0000259" key="4">
    <source>
        <dbReference type="Pfam" id="PF02875"/>
    </source>
</evidence>
<keyword evidence="3" id="KW-1133">Transmembrane helix</keyword>
<evidence type="ECO:0000259" key="5">
    <source>
        <dbReference type="Pfam" id="PF08245"/>
    </source>
</evidence>
<keyword evidence="2" id="KW-0132">Cell division</keyword>
<name>A0A2G9YVX5_9BACT</name>
<gene>
    <name evidence="6" type="ORF">COX36_03635</name>
</gene>
<feature type="domain" description="Mur ligase central" evidence="5">
    <location>
        <begin position="41"/>
        <end position="245"/>
    </location>
</feature>
<dbReference type="SUPFAM" id="SSF53244">
    <property type="entry name" value="MurD-like peptide ligases, peptide-binding domain"/>
    <property type="match status" value="1"/>
</dbReference>
<feature type="transmembrane region" description="Helical" evidence="3">
    <location>
        <begin position="12"/>
        <end position="31"/>
    </location>
</feature>